<gene>
    <name evidence="2" type="ORF">SPMU_07200</name>
</gene>
<dbReference type="OrthoDB" id="7564551at2"/>
<dbReference type="RefSeq" id="WP_088331989.1">
    <property type="nucleotide sequence ID" value="NZ_NBBJ01000001.1"/>
</dbReference>
<keyword evidence="1" id="KW-0732">Signal</keyword>
<comment type="caution">
    <text evidence="2">The sequence shown here is derived from an EMBL/GenBank/DDBJ whole genome shotgun (WGS) entry which is preliminary data.</text>
</comment>
<evidence type="ECO:0008006" key="4">
    <source>
        <dbReference type="Google" id="ProtNLM"/>
    </source>
</evidence>
<feature type="chain" id="PRO_5012015206" description="DUF4352 domain-containing protein" evidence="1">
    <location>
        <begin position="25"/>
        <end position="190"/>
    </location>
</feature>
<proteinExistence type="predicted"/>
<feature type="signal peptide" evidence="1">
    <location>
        <begin position="1"/>
        <end position="24"/>
    </location>
</feature>
<dbReference type="PROSITE" id="PS51257">
    <property type="entry name" value="PROKAR_LIPOPROTEIN"/>
    <property type="match status" value="1"/>
</dbReference>
<reference evidence="2 3" key="1">
    <citation type="submission" date="2017-03" db="EMBL/GenBank/DDBJ databases">
        <title>Genome sequence of Sphingomonas mucosissima DSM 17494.</title>
        <authorList>
            <person name="Poehlein A."/>
            <person name="Wuebbeler J.H."/>
            <person name="Steinbuechel A."/>
            <person name="Daniel R."/>
        </authorList>
    </citation>
    <scope>NUCLEOTIDE SEQUENCE [LARGE SCALE GENOMIC DNA]</scope>
    <source>
        <strain evidence="2 3">DSM 17494</strain>
    </source>
</reference>
<keyword evidence="3" id="KW-1185">Reference proteome</keyword>
<protein>
    <recommendedName>
        <fullName evidence="4">DUF4352 domain-containing protein</fullName>
    </recommendedName>
</protein>
<dbReference type="Proteomes" id="UP000197783">
    <property type="component" value="Unassembled WGS sequence"/>
</dbReference>
<sequence length="190" mass="19963">MTFAKFLTLSAAALALSACQQQTAAPADGNTAQAGATAGTETATAAAEGAKLWNNGETKPLDSQVGHPNGTVLQLTSLQSRQTETVVGFRVINGRDRDVELNRFNSNRAGYLVLDSGERLYLSPPATNTRLAIPAGQTFEGELVFLGRLAPVRSAVLVLNENSSADNQYTTTPQFRIDLPVTNGQAGAGQ</sequence>
<evidence type="ECO:0000313" key="3">
    <source>
        <dbReference type="Proteomes" id="UP000197783"/>
    </source>
</evidence>
<dbReference type="EMBL" id="NBBJ01000001">
    <property type="protein sequence ID" value="OWK32395.1"/>
    <property type="molecule type" value="Genomic_DNA"/>
</dbReference>
<accession>A0A245ZRM2</accession>
<name>A0A245ZRM2_9SPHN</name>
<evidence type="ECO:0000256" key="1">
    <source>
        <dbReference type="SAM" id="SignalP"/>
    </source>
</evidence>
<dbReference type="AlphaFoldDB" id="A0A245ZRM2"/>
<organism evidence="2 3">
    <name type="scientific">Sphingomonas mucosissima</name>
    <dbReference type="NCBI Taxonomy" id="370959"/>
    <lineage>
        <taxon>Bacteria</taxon>
        <taxon>Pseudomonadati</taxon>
        <taxon>Pseudomonadota</taxon>
        <taxon>Alphaproteobacteria</taxon>
        <taxon>Sphingomonadales</taxon>
        <taxon>Sphingomonadaceae</taxon>
        <taxon>Sphingomonas</taxon>
    </lineage>
</organism>
<evidence type="ECO:0000313" key="2">
    <source>
        <dbReference type="EMBL" id="OWK32395.1"/>
    </source>
</evidence>